<proteinExistence type="predicted"/>
<dbReference type="KEGG" id="vg:64766410"/>
<evidence type="ECO:0000313" key="3">
    <source>
        <dbReference type="Proteomes" id="UP000241290"/>
    </source>
</evidence>
<evidence type="ECO:0000313" key="2">
    <source>
        <dbReference type="EMBL" id="AVO25157.1"/>
    </source>
</evidence>
<dbReference type="RefSeq" id="YP_010059179.1">
    <property type="nucleotide sequence ID" value="NC_054724.1"/>
</dbReference>
<name>A0A2P1JXR7_9CAUD</name>
<dbReference type="GeneID" id="64766410"/>
<protein>
    <submittedName>
        <fullName evidence="2">Uncharacterized protein</fullName>
    </submittedName>
</protein>
<sequence length="297" mass="33049">MKSPISMERQYMNAKANDPYKNLTKEGEARVRSALDVAMSRSSQPVEVEIEPTVVSTLEPKTDQVRVYSPDVEMDLDAQAKADREAEAVAKRELFAGVMPDITPPPVVIAGEGVDLDRSLITGMHVGRRWSGTELEDECPCHQAECGLVDQPDPECEQHHMNKTMRQIHSAEGCPGRRTNIVEREDEQPDPVANDEPSAHDIAIASLTERKEFGLKKYGTLLQVGNGRNSIKDAYEEAQDLVVYLATAQEEQRRLLEKEWDAGLAAGIRWALDGLPDSWARELDEAAHTMPDNPHTI</sequence>
<dbReference type="EMBL" id="MG962366">
    <property type="protein sequence ID" value="AVO25157.1"/>
    <property type="molecule type" value="Genomic_DNA"/>
</dbReference>
<dbReference type="Proteomes" id="UP000241290">
    <property type="component" value="Genome"/>
</dbReference>
<evidence type="ECO:0000256" key="1">
    <source>
        <dbReference type="SAM" id="MobiDB-lite"/>
    </source>
</evidence>
<organism evidence="2 3">
    <name type="scientific">Rhodococcus phage Finch</name>
    <dbReference type="NCBI Taxonomy" id="2094144"/>
    <lineage>
        <taxon>Viruses</taxon>
        <taxon>Duplodnaviria</taxon>
        <taxon>Heunggongvirae</taxon>
        <taxon>Uroviricota</taxon>
        <taxon>Caudoviricetes</taxon>
        <taxon>Finchvirus</taxon>
        <taxon>Finchvirus finch</taxon>
    </lineage>
</organism>
<keyword evidence="3" id="KW-1185">Reference proteome</keyword>
<accession>A0A2P1JXR7</accession>
<feature type="region of interest" description="Disordered" evidence="1">
    <location>
        <begin position="1"/>
        <end position="20"/>
    </location>
</feature>
<gene>
    <name evidence="2" type="primary">157</name>
    <name evidence="2" type="ORF">SEA_FINCH_157</name>
</gene>
<reference evidence="3" key="1">
    <citation type="submission" date="2018-02" db="EMBL/GenBank/DDBJ databases">
        <authorList>
            <person name="Cohen D.B."/>
            <person name="Kent A.D."/>
        </authorList>
    </citation>
    <scope>NUCLEOTIDE SEQUENCE [LARGE SCALE GENOMIC DNA]</scope>
</reference>